<dbReference type="SUPFAM" id="SSF53041">
    <property type="entry name" value="Resolvase-like"/>
    <property type="match status" value="1"/>
</dbReference>
<dbReference type="AlphaFoldDB" id="A0A0F9WIC2"/>
<feature type="region of interest" description="Disordered" evidence="1">
    <location>
        <begin position="93"/>
        <end position="116"/>
    </location>
</feature>
<evidence type="ECO:0000313" key="2">
    <source>
        <dbReference type="EMBL" id="KKN78183.1"/>
    </source>
</evidence>
<reference evidence="2" key="1">
    <citation type="journal article" date="2015" name="Nature">
        <title>Complex archaea that bridge the gap between prokaryotes and eukaryotes.</title>
        <authorList>
            <person name="Spang A."/>
            <person name="Saw J.H."/>
            <person name="Jorgensen S.L."/>
            <person name="Zaremba-Niedzwiedzka K."/>
            <person name="Martijn J."/>
            <person name="Lind A.E."/>
            <person name="van Eijk R."/>
            <person name="Schleper C."/>
            <person name="Guy L."/>
            <person name="Ettema T.J."/>
        </authorList>
    </citation>
    <scope>NUCLEOTIDE SEQUENCE</scope>
</reference>
<protein>
    <recommendedName>
        <fullName evidence="3">Resolvase/invertase-type recombinase catalytic domain-containing protein</fullName>
    </recommendedName>
</protein>
<accession>A0A0F9WIC2</accession>
<proteinExistence type="predicted"/>
<gene>
    <name evidence="2" type="ORF">LCGC14_0352840</name>
</gene>
<comment type="caution">
    <text evidence="2">The sequence shown here is derived from an EMBL/GenBank/DDBJ whole genome shotgun (WGS) entry which is preliminary data.</text>
</comment>
<name>A0A0F9WIC2_9ZZZZ</name>
<dbReference type="InterPro" id="IPR036162">
    <property type="entry name" value="Resolvase-like_N_sf"/>
</dbReference>
<evidence type="ECO:0008006" key="3">
    <source>
        <dbReference type="Google" id="ProtNLM"/>
    </source>
</evidence>
<organism evidence="2">
    <name type="scientific">marine sediment metagenome</name>
    <dbReference type="NCBI Taxonomy" id="412755"/>
    <lineage>
        <taxon>unclassified sequences</taxon>
        <taxon>metagenomes</taxon>
        <taxon>ecological metagenomes</taxon>
    </lineage>
</organism>
<dbReference type="EMBL" id="LAZR01000267">
    <property type="protein sequence ID" value="KKN78183.1"/>
    <property type="molecule type" value="Genomic_DNA"/>
</dbReference>
<dbReference type="GO" id="GO:0000150">
    <property type="term" value="F:DNA strand exchange activity"/>
    <property type="evidence" value="ECO:0007669"/>
    <property type="project" value="InterPro"/>
</dbReference>
<dbReference type="GO" id="GO:0003677">
    <property type="term" value="F:DNA binding"/>
    <property type="evidence" value="ECO:0007669"/>
    <property type="project" value="InterPro"/>
</dbReference>
<evidence type="ECO:0000256" key="1">
    <source>
        <dbReference type="SAM" id="MobiDB-lite"/>
    </source>
</evidence>
<sequence>MLTAAIDMATPAGRMMMQMIGSFAGFERRDPRKRISADLALTHVGGRIGRRQRRLTSKKRFEISESVLSGRKSAAERAQRYVVCQPTVSVLPPNLGRPMFSSQPTAKEGPRRERPA</sequence>